<keyword evidence="2" id="KW-0677">Repeat</keyword>
<sequence>MVELLLVGASGLAREVLSVIRAAGAVDTVGMLDDSPQLWGTRLAGVPVLGSLATVAEHPDAQLVLCVGQGTARARIVERLADSGVTALRFARVVHRSVEVPDSCRIGPGSIVLAGTVLTADVIIGSHVVIMPHVTLTHGNRIDSFATLCAGVTLGGDVRVEAGAYLGMNSAVRQRVRIGAGAVIGMGAAVLHAVPAHETWLGVPAHRHENGPQT</sequence>
<evidence type="ECO:0000256" key="2">
    <source>
        <dbReference type="ARBA" id="ARBA00022737"/>
    </source>
</evidence>
<dbReference type="NCBIfam" id="TIGR03570">
    <property type="entry name" value="NeuD_NnaD"/>
    <property type="match status" value="1"/>
</dbReference>
<feature type="binding site" evidence="3">
    <location>
        <position position="68"/>
    </location>
    <ligand>
        <name>substrate</name>
    </ligand>
</feature>
<proteinExistence type="predicted"/>
<dbReference type="Pfam" id="PF00132">
    <property type="entry name" value="Hexapep"/>
    <property type="match status" value="1"/>
</dbReference>
<dbReference type="Gene3D" id="2.160.10.10">
    <property type="entry name" value="Hexapeptide repeat proteins"/>
    <property type="match status" value="1"/>
</dbReference>
<dbReference type="InterPro" id="IPR018357">
    <property type="entry name" value="Hexapep_transf_CS"/>
</dbReference>
<dbReference type="CDD" id="cd03360">
    <property type="entry name" value="LbH_AT_putative"/>
    <property type="match status" value="1"/>
</dbReference>
<dbReference type="PANTHER" id="PTHR43300">
    <property type="entry name" value="ACETYLTRANSFERASE"/>
    <property type="match status" value="1"/>
</dbReference>
<dbReference type="SUPFAM" id="SSF51161">
    <property type="entry name" value="Trimeric LpxA-like enzymes"/>
    <property type="match status" value="1"/>
</dbReference>
<dbReference type="PANTHER" id="PTHR43300:SF7">
    <property type="entry name" value="UDP-N-ACETYLBACILLOSAMINE N-ACETYLTRANSFERASE"/>
    <property type="match status" value="1"/>
</dbReference>
<evidence type="ECO:0000313" key="6">
    <source>
        <dbReference type="Proteomes" id="UP000297447"/>
    </source>
</evidence>
<dbReference type="GO" id="GO:0016740">
    <property type="term" value="F:transferase activity"/>
    <property type="evidence" value="ECO:0007669"/>
    <property type="project" value="UniProtKB-KW"/>
</dbReference>
<feature type="domain" description="PglD N-terminal" evidence="4">
    <location>
        <begin position="4"/>
        <end position="80"/>
    </location>
</feature>
<evidence type="ECO:0000256" key="1">
    <source>
        <dbReference type="ARBA" id="ARBA00022679"/>
    </source>
</evidence>
<keyword evidence="6" id="KW-1185">Reference proteome</keyword>
<dbReference type="InterPro" id="IPR011004">
    <property type="entry name" value="Trimer_LpxA-like_sf"/>
</dbReference>
<dbReference type="InterPro" id="IPR020019">
    <property type="entry name" value="AcTrfase_PglD-like"/>
</dbReference>
<dbReference type="Gene3D" id="3.40.50.20">
    <property type="match status" value="1"/>
</dbReference>
<keyword evidence="1 5" id="KW-0808">Transferase</keyword>
<evidence type="ECO:0000313" key="5">
    <source>
        <dbReference type="EMBL" id="TFD52123.1"/>
    </source>
</evidence>
<dbReference type="RefSeq" id="WP_134518861.1">
    <property type="nucleotide sequence ID" value="NZ_SOHE01000031.1"/>
</dbReference>
<reference evidence="5 6" key="1">
    <citation type="submission" date="2019-03" db="EMBL/GenBank/DDBJ databases">
        <title>Genomics of glacier-inhabiting Cryobacterium strains.</title>
        <authorList>
            <person name="Liu Q."/>
            <person name="Xin Y.-H."/>
        </authorList>
    </citation>
    <scope>NUCLEOTIDE SEQUENCE [LARGE SCALE GENOMIC DNA]</scope>
    <source>
        <strain evidence="5 6">Hh14</strain>
    </source>
</reference>
<dbReference type="InterPro" id="IPR041561">
    <property type="entry name" value="PglD_N"/>
</dbReference>
<dbReference type="Proteomes" id="UP000297447">
    <property type="component" value="Unassembled WGS sequence"/>
</dbReference>
<dbReference type="EMBL" id="SOHE01000031">
    <property type="protein sequence ID" value="TFD52123.1"/>
    <property type="molecule type" value="Genomic_DNA"/>
</dbReference>
<dbReference type="Pfam" id="PF17836">
    <property type="entry name" value="PglD_N"/>
    <property type="match status" value="1"/>
</dbReference>
<comment type="caution">
    <text evidence="5">The sequence shown here is derived from an EMBL/GenBank/DDBJ whole genome shotgun (WGS) entry which is preliminary data.</text>
</comment>
<protein>
    <submittedName>
        <fullName evidence="5">Acetyltransferase</fullName>
    </submittedName>
</protein>
<gene>
    <name evidence="5" type="ORF">E3T55_06985</name>
</gene>
<name>A0A4R9A4J2_9MICO</name>
<dbReference type="PROSITE" id="PS00101">
    <property type="entry name" value="HEXAPEP_TRANSFERASES"/>
    <property type="match status" value="1"/>
</dbReference>
<accession>A0A4R9A4J2</accession>
<dbReference type="InterPro" id="IPR050179">
    <property type="entry name" value="Trans_hexapeptide_repeat"/>
</dbReference>
<dbReference type="InterPro" id="IPR001451">
    <property type="entry name" value="Hexapep"/>
</dbReference>
<dbReference type="AlphaFoldDB" id="A0A4R9A4J2"/>
<organism evidence="5 6">
    <name type="scientific">Cryobacterium frigoriphilum</name>
    <dbReference type="NCBI Taxonomy" id="1259150"/>
    <lineage>
        <taxon>Bacteria</taxon>
        <taxon>Bacillati</taxon>
        <taxon>Actinomycetota</taxon>
        <taxon>Actinomycetes</taxon>
        <taxon>Micrococcales</taxon>
        <taxon>Microbacteriaceae</taxon>
        <taxon>Cryobacterium</taxon>
    </lineage>
</organism>
<dbReference type="OrthoDB" id="3697257at2"/>
<evidence type="ECO:0000259" key="4">
    <source>
        <dbReference type="Pfam" id="PF17836"/>
    </source>
</evidence>
<evidence type="ECO:0000256" key="3">
    <source>
        <dbReference type="PIRSR" id="PIRSR620019-2"/>
    </source>
</evidence>